<feature type="region of interest" description="Disordered" evidence="8">
    <location>
        <begin position="149"/>
        <end position="391"/>
    </location>
</feature>
<evidence type="ECO:0000256" key="8">
    <source>
        <dbReference type="SAM" id="MobiDB-lite"/>
    </source>
</evidence>
<dbReference type="GO" id="GO:0008270">
    <property type="term" value="F:zinc ion binding"/>
    <property type="evidence" value="ECO:0007669"/>
    <property type="project" value="UniProtKB-KW"/>
</dbReference>
<dbReference type="GO" id="GO:0001228">
    <property type="term" value="F:DNA-binding transcription activator activity, RNA polymerase II-specific"/>
    <property type="evidence" value="ECO:0007669"/>
    <property type="project" value="TreeGrafter"/>
</dbReference>
<dbReference type="Pfam" id="PF07776">
    <property type="entry name" value="zf-AD"/>
    <property type="match status" value="1"/>
</dbReference>
<feature type="compositionally biased region" description="Basic and acidic residues" evidence="8">
    <location>
        <begin position="417"/>
        <end position="429"/>
    </location>
</feature>
<reference evidence="10" key="1">
    <citation type="submission" date="2020-05" db="UniProtKB">
        <authorList>
            <consortium name="EnsemblMetazoa"/>
        </authorList>
    </citation>
    <scope>IDENTIFICATION</scope>
    <source>
        <strain evidence="10">USDA</strain>
    </source>
</reference>
<protein>
    <recommendedName>
        <fullName evidence="9">C2H2-type domain-containing protein</fullName>
    </recommendedName>
</protein>
<keyword evidence="6" id="KW-0539">Nucleus</keyword>
<feature type="compositionally biased region" description="Basic and acidic residues" evidence="8">
    <location>
        <begin position="308"/>
        <end position="328"/>
    </location>
</feature>
<feature type="domain" description="C2H2-type" evidence="9">
    <location>
        <begin position="695"/>
        <end position="722"/>
    </location>
</feature>
<evidence type="ECO:0000256" key="2">
    <source>
        <dbReference type="ARBA" id="ARBA00022723"/>
    </source>
</evidence>
<feature type="domain" description="C2H2-type" evidence="9">
    <location>
        <begin position="542"/>
        <end position="570"/>
    </location>
</feature>
<dbReference type="InterPro" id="IPR013087">
    <property type="entry name" value="Znf_C2H2_type"/>
</dbReference>
<dbReference type="PROSITE" id="PS00028">
    <property type="entry name" value="ZINC_FINGER_C2H2_1"/>
    <property type="match status" value="8"/>
</dbReference>
<dbReference type="InterPro" id="IPR012934">
    <property type="entry name" value="Znf_AD"/>
</dbReference>
<dbReference type="Pfam" id="PF00096">
    <property type="entry name" value="zf-C2H2"/>
    <property type="match status" value="5"/>
</dbReference>
<dbReference type="GO" id="GO:0005634">
    <property type="term" value="C:nucleus"/>
    <property type="evidence" value="ECO:0007669"/>
    <property type="project" value="UniProtKB-SubCell"/>
</dbReference>
<feature type="domain" description="C2H2-type" evidence="9">
    <location>
        <begin position="573"/>
        <end position="601"/>
    </location>
</feature>
<proteinExistence type="predicted"/>
<dbReference type="AlphaFoldDB" id="A0A1I8P990"/>
<feature type="domain" description="C2H2-type" evidence="9">
    <location>
        <begin position="602"/>
        <end position="630"/>
    </location>
</feature>
<feature type="domain" description="C2H2-type" evidence="9">
    <location>
        <begin position="507"/>
        <end position="534"/>
    </location>
</feature>
<dbReference type="FunFam" id="3.30.160.60:FF:000145">
    <property type="entry name" value="Zinc finger protein 574"/>
    <property type="match status" value="1"/>
</dbReference>
<dbReference type="Gene3D" id="3.30.160.60">
    <property type="entry name" value="Classic Zinc Finger"/>
    <property type="match status" value="5"/>
</dbReference>
<evidence type="ECO:0000256" key="4">
    <source>
        <dbReference type="ARBA" id="ARBA00022771"/>
    </source>
</evidence>
<keyword evidence="3" id="KW-0677">Repeat</keyword>
<evidence type="ECO:0000313" key="11">
    <source>
        <dbReference type="Proteomes" id="UP000095300"/>
    </source>
</evidence>
<dbReference type="Gene3D" id="3.40.1800.20">
    <property type="match status" value="1"/>
</dbReference>
<dbReference type="SUPFAM" id="SSF57716">
    <property type="entry name" value="Glucocorticoid receptor-like (DNA-binding domain)"/>
    <property type="match status" value="1"/>
</dbReference>
<dbReference type="SUPFAM" id="SSF57667">
    <property type="entry name" value="beta-beta-alpha zinc fingers"/>
    <property type="match status" value="4"/>
</dbReference>
<evidence type="ECO:0000256" key="7">
    <source>
        <dbReference type="PROSITE-ProRule" id="PRU00042"/>
    </source>
</evidence>
<dbReference type="SMART" id="SM00868">
    <property type="entry name" value="zf-AD"/>
    <property type="match status" value="1"/>
</dbReference>
<keyword evidence="2" id="KW-0479">Metal-binding</keyword>
<keyword evidence="11" id="KW-1185">Reference proteome</keyword>
<evidence type="ECO:0000259" key="9">
    <source>
        <dbReference type="PROSITE" id="PS50157"/>
    </source>
</evidence>
<accession>A0A1I8P990</accession>
<evidence type="ECO:0000256" key="6">
    <source>
        <dbReference type="ARBA" id="ARBA00023242"/>
    </source>
</evidence>
<dbReference type="SMART" id="SM00355">
    <property type="entry name" value="ZnF_C2H2"/>
    <property type="match status" value="10"/>
</dbReference>
<dbReference type="InterPro" id="IPR036236">
    <property type="entry name" value="Znf_C2H2_sf"/>
</dbReference>
<keyword evidence="4 7" id="KW-0863">Zinc-finger</keyword>
<name>A0A1I8P990_STOCA</name>
<dbReference type="VEuPathDB" id="VectorBase:SCAU005996"/>
<dbReference type="GO" id="GO:0000978">
    <property type="term" value="F:RNA polymerase II cis-regulatory region sequence-specific DNA binding"/>
    <property type="evidence" value="ECO:0007669"/>
    <property type="project" value="TreeGrafter"/>
</dbReference>
<evidence type="ECO:0000256" key="3">
    <source>
        <dbReference type="ARBA" id="ARBA00022737"/>
    </source>
</evidence>
<evidence type="ECO:0000256" key="5">
    <source>
        <dbReference type="ARBA" id="ARBA00022833"/>
    </source>
</evidence>
<feature type="compositionally biased region" description="Basic and acidic residues" evidence="8">
    <location>
        <begin position="237"/>
        <end position="258"/>
    </location>
</feature>
<dbReference type="PROSITE" id="PS50157">
    <property type="entry name" value="ZINC_FINGER_C2H2_2"/>
    <property type="match status" value="6"/>
</dbReference>
<keyword evidence="5" id="KW-0862">Zinc</keyword>
<feature type="compositionally biased region" description="Basic residues" evidence="8">
    <location>
        <begin position="269"/>
        <end position="278"/>
    </location>
</feature>
<feature type="compositionally biased region" description="Acidic residues" evidence="8">
    <location>
        <begin position="348"/>
        <end position="360"/>
    </location>
</feature>
<feature type="compositionally biased region" description="Acidic residues" evidence="8">
    <location>
        <begin position="210"/>
        <end position="219"/>
    </location>
</feature>
<evidence type="ECO:0000256" key="1">
    <source>
        <dbReference type="ARBA" id="ARBA00004123"/>
    </source>
</evidence>
<organism evidence="10 11">
    <name type="scientific">Stomoxys calcitrans</name>
    <name type="common">Stable fly</name>
    <name type="synonym">Conops calcitrans</name>
    <dbReference type="NCBI Taxonomy" id="35570"/>
    <lineage>
        <taxon>Eukaryota</taxon>
        <taxon>Metazoa</taxon>
        <taxon>Ecdysozoa</taxon>
        <taxon>Arthropoda</taxon>
        <taxon>Hexapoda</taxon>
        <taxon>Insecta</taxon>
        <taxon>Pterygota</taxon>
        <taxon>Neoptera</taxon>
        <taxon>Endopterygota</taxon>
        <taxon>Diptera</taxon>
        <taxon>Brachycera</taxon>
        <taxon>Muscomorpha</taxon>
        <taxon>Muscoidea</taxon>
        <taxon>Muscidae</taxon>
        <taxon>Stomoxys</taxon>
    </lineage>
</organism>
<dbReference type="OrthoDB" id="7852576at2759"/>
<feature type="compositionally biased region" description="Acidic residues" evidence="8">
    <location>
        <begin position="371"/>
        <end position="388"/>
    </location>
</feature>
<dbReference type="PANTHER" id="PTHR24376:SF235">
    <property type="entry name" value="C2H2-TYPE DOMAIN-CONTAINING PROTEIN"/>
    <property type="match status" value="1"/>
</dbReference>
<evidence type="ECO:0000313" key="10">
    <source>
        <dbReference type="EnsemblMetazoa" id="SCAU005996-PE"/>
    </source>
</evidence>
<feature type="region of interest" description="Disordered" evidence="8">
    <location>
        <begin position="409"/>
        <end position="429"/>
    </location>
</feature>
<sequence>MVKCILCLEYPTIPGPKFLDVFSEEGTRLGISAIINKHFWIKTYRNGDEVQRVCMTCWEVVRDFHILYERVEEVHKHLGISTIDISDDPLPHQDVVMLKSEDTPVPMILQDPIMGHSGLGDNLFDPEVKVEVNDLDLLPQIEIIETETDLVEGSPLDNSGEKKPRRGRPSTREQSPKTTAAKRIKKESSPALQDSDDDGNNVDVFADSEPIADDGDTDGADNSLVPTSLEVPEEEEAKEKEVRPKRGRPRKSDAEKAKAASTPAVKKTPATRKYKTKKSLAATIKNEGDDSEEPSCSTSAAAGVSGIKTEKPVDEQSEAEKAKAKEAGTENPSAADPSESFDIPSFANDDDDDDDQEFLDNDFAGGKDSDDSSNSDSDEANESETSDWEADKSKNEKFAIILKKERNTPKKYKKREKTASEPKRMSKEDIAARQAQQAEYDNIITKFFEKLRCPKCELLVHTFSDMRAHFRLDHNDDHGFVECCGRRFATRKFLAEHIMVHYNPEHFKCKTCDKICRDSTQLESHEQTHLPNPPEAKYKKTFQCEKCSKTFSSKASFEHHMVAKHVPREEFKFECPECKKKCPTERKLKDHMKTVHDPQRSVICDKCGKTLKSGYSLKKHHEIEHSDIPKPVPVPQQCEICGAWLRHVAGLKQHMKNIHESIDTEHRCHICNKVSSTARALKRHIYHNHECAKKFQCTMCEKAFKRAQDLREHTSVHTGEVLYTCPNCPMTFFSNANMYKHRQRLHRTEWEADRSKPIPPNIMKQAKQGSKVVRIKTQVEEEDDDLEDNKLLIPLMPIIPANSTLPNHHSHHLPFINPSMNITYSVGMP</sequence>
<dbReference type="EnsemblMetazoa" id="SCAU005996-RE">
    <property type="protein sequence ID" value="SCAU005996-PE"/>
    <property type="gene ID" value="SCAU005996"/>
</dbReference>
<dbReference type="Proteomes" id="UP000095300">
    <property type="component" value="Unassembled WGS sequence"/>
</dbReference>
<gene>
    <name evidence="10" type="primary">106084029</name>
</gene>
<dbReference type="PANTHER" id="PTHR24376">
    <property type="entry name" value="ZINC FINGER PROTEIN"/>
    <property type="match status" value="1"/>
</dbReference>
<feature type="domain" description="C2H2-type" evidence="9">
    <location>
        <begin position="723"/>
        <end position="751"/>
    </location>
</feature>
<comment type="subcellular location">
    <subcellularLocation>
        <location evidence="1">Nucleus</location>
    </subcellularLocation>
</comment>